<evidence type="ECO:0000313" key="1">
    <source>
        <dbReference type="EMBL" id="CCH72550.1"/>
    </source>
</evidence>
<evidence type="ECO:0008006" key="3">
    <source>
        <dbReference type="Google" id="ProtNLM"/>
    </source>
</evidence>
<evidence type="ECO:0000313" key="2">
    <source>
        <dbReference type="Proteomes" id="UP000035763"/>
    </source>
</evidence>
<dbReference type="AlphaFoldDB" id="W6JVD7"/>
<organism evidence="1 2">
    <name type="scientific">Nostocoides australiense Ben110</name>
    <dbReference type="NCBI Taxonomy" id="1193182"/>
    <lineage>
        <taxon>Bacteria</taxon>
        <taxon>Bacillati</taxon>
        <taxon>Actinomycetota</taxon>
        <taxon>Actinomycetes</taxon>
        <taxon>Micrococcales</taxon>
        <taxon>Intrasporangiaceae</taxon>
        <taxon>Nostocoides</taxon>
    </lineage>
</organism>
<dbReference type="Gene3D" id="3.30.530.20">
    <property type="match status" value="1"/>
</dbReference>
<comment type="caution">
    <text evidence="1">The sequence shown here is derived from an EMBL/GenBank/DDBJ whole genome shotgun (WGS) entry which is preliminary data.</text>
</comment>
<dbReference type="SUPFAM" id="SSF55961">
    <property type="entry name" value="Bet v1-like"/>
    <property type="match status" value="1"/>
</dbReference>
<accession>W6JVD7</accession>
<dbReference type="InterPro" id="IPR023393">
    <property type="entry name" value="START-like_dom_sf"/>
</dbReference>
<gene>
    <name evidence="1" type="ORF">BN11_1760007</name>
</gene>
<dbReference type="RefSeq" id="WP_048697967.1">
    <property type="nucleotide sequence ID" value="NZ_HG764815.1"/>
</dbReference>
<dbReference type="EMBL" id="CAJA01000086">
    <property type="protein sequence ID" value="CCH72550.1"/>
    <property type="molecule type" value="Genomic_DNA"/>
</dbReference>
<dbReference type="OrthoDB" id="4823586at2"/>
<dbReference type="STRING" id="1193182.BN11_1760007"/>
<dbReference type="Proteomes" id="UP000035763">
    <property type="component" value="Unassembled WGS sequence"/>
</dbReference>
<proteinExistence type="predicted"/>
<keyword evidence="2" id="KW-1185">Reference proteome</keyword>
<name>W6JVD7_9MICO</name>
<sequence>MSAFRIVRRTGLDVEEAWAALTDFEAHGDVVPLTRLELDPGPPRLGWGLHAGTGVGPIRLWDHMIVTIWSPPPRIDATPAEFRVVKIGRWLRGWAHVVIEPDGSGSCVKWTEEVLPRFDPVPRLSAPLSRRAGERIFSRTVEGLLIRAEAADTLR</sequence>
<reference evidence="1 2" key="1">
    <citation type="journal article" date="2013" name="ISME J.">
        <title>A metabolic model for members of the genus Tetrasphaera involved in enhanced biological phosphorus removal.</title>
        <authorList>
            <person name="Kristiansen R."/>
            <person name="Nguyen H.T.T."/>
            <person name="Saunders A.M."/>
            <person name="Nielsen J.L."/>
            <person name="Wimmer R."/>
            <person name="Le V.Q."/>
            <person name="McIlroy S.J."/>
            <person name="Petrovski S."/>
            <person name="Seviour R.J."/>
            <person name="Calteau A."/>
            <person name="Nielsen K.L."/>
            <person name="Nielsen P.H."/>
        </authorList>
    </citation>
    <scope>NUCLEOTIDE SEQUENCE [LARGE SCALE GENOMIC DNA]</scope>
    <source>
        <strain evidence="1 2">Ben110</strain>
    </source>
</reference>
<protein>
    <recommendedName>
        <fullName evidence="3">SRPBCC family protein</fullName>
    </recommendedName>
</protein>